<feature type="transmembrane region" description="Helical" evidence="4">
    <location>
        <begin position="289"/>
        <end position="310"/>
    </location>
</feature>
<keyword evidence="2" id="KW-0328">Glycosyltransferase</keyword>
<evidence type="ECO:0000256" key="1">
    <source>
        <dbReference type="ARBA" id="ARBA00006739"/>
    </source>
</evidence>
<keyword evidence="4" id="KW-1133">Transmembrane helix</keyword>
<dbReference type="RefSeq" id="WP_144886318.1">
    <property type="nucleotide sequence ID" value="NZ_VLLE01000004.1"/>
</dbReference>
<dbReference type="PANTHER" id="PTHR43630:SF1">
    <property type="entry name" value="POLY-BETA-1,6-N-ACETYL-D-GLUCOSAMINE SYNTHASE"/>
    <property type="match status" value="1"/>
</dbReference>
<evidence type="ECO:0000256" key="2">
    <source>
        <dbReference type="ARBA" id="ARBA00022676"/>
    </source>
</evidence>
<dbReference type="AlphaFoldDB" id="A0A562SJZ7"/>
<feature type="domain" description="Glycosyltransferase 2-like" evidence="5">
    <location>
        <begin position="46"/>
        <end position="168"/>
    </location>
</feature>
<keyword evidence="4" id="KW-0472">Membrane</keyword>
<evidence type="ECO:0000313" key="7">
    <source>
        <dbReference type="Proteomes" id="UP000316167"/>
    </source>
</evidence>
<evidence type="ECO:0000313" key="6">
    <source>
        <dbReference type="EMBL" id="TWI81110.1"/>
    </source>
</evidence>
<proteinExistence type="inferred from homology"/>
<dbReference type="EMBL" id="VLLE01000004">
    <property type="protein sequence ID" value="TWI81110.1"/>
    <property type="molecule type" value="Genomic_DNA"/>
</dbReference>
<keyword evidence="4" id="KW-0812">Transmembrane</keyword>
<dbReference type="Gene3D" id="3.90.550.10">
    <property type="entry name" value="Spore Coat Polysaccharide Biosynthesis Protein SpsA, Chain A"/>
    <property type="match status" value="1"/>
</dbReference>
<comment type="caution">
    <text evidence="6">The sequence shown here is derived from an EMBL/GenBank/DDBJ whole genome shotgun (WGS) entry which is preliminary data.</text>
</comment>
<name>A0A562SJZ7_9BACT</name>
<accession>A0A562SJZ7</accession>
<dbReference type="CDD" id="cd06439">
    <property type="entry name" value="CESA_like_1"/>
    <property type="match status" value="1"/>
</dbReference>
<evidence type="ECO:0000259" key="5">
    <source>
        <dbReference type="Pfam" id="PF00535"/>
    </source>
</evidence>
<organism evidence="6 7">
    <name type="scientific">Lacibacter cauensis</name>
    <dbReference type="NCBI Taxonomy" id="510947"/>
    <lineage>
        <taxon>Bacteria</taxon>
        <taxon>Pseudomonadati</taxon>
        <taxon>Bacteroidota</taxon>
        <taxon>Chitinophagia</taxon>
        <taxon>Chitinophagales</taxon>
        <taxon>Chitinophagaceae</taxon>
        <taxon>Lacibacter</taxon>
    </lineage>
</organism>
<dbReference type="OrthoDB" id="9766971at2"/>
<dbReference type="GO" id="GO:0016757">
    <property type="term" value="F:glycosyltransferase activity"/>
    <property type="evidence" value="ECO:0007669"/>
    <property type="project" value="UniProtKB-KW"/>
</dbReference>
<protein>
    <submittedName>
        <fullName evidence="6">Cellulose synthase/poly-beta-1,6-N-acetylglucosamine synthase-like glycosyltransferase</fullName>
    </submittedName>
</protein>
<dbReference type="PANTHER" id="PTHR43630">
    <property type="entry name" value="POLY-BETA-1,6-N-ACETYL-D-GLUCOSAMINE SYNTHASE"/>
    <property type="match status" value="1"/>
</dbReference>
<comment type="similarity">
    <text evidence="1">Belongs to the glycosyltransferase 2 family.</text>
</comment>
<keyword evidence="7" id="KW-1185">Reference proteome</keyword>
<feature type="transmembrane region" description="Helical" evidence="4">
    <location>
        <begin position="12"/>
        <end position="30"/>
    </location>
</feature>
<dbReference type="SUPFAM" id="SSF53448">
    <property type="entry name" value="Nucleotide-diphospho-sugar transferases"/>
    <property type="match status" value="1"/>
</dbReference>
<dbReference type="InterPro" id="IPR029044">
    <property type="entry name" value="Nucleotide-diphossugar_trans"/>
</dbReference>
<keyword evidence="3 6" id="KW-0808">Transferase</keyword>
<feature type="transmembrane region" description="Helical" evidence="4">
    <location>
        <begin position="345"/>
        <end position="369"/>
    </location>
</feature>
<evidence type="ECO:0000256" key="4">
    <source>
        <dbReference type="SAM" id="Phobius"/>
    </source>
</evidence>
<dbReference type="InterPro" id="IPR001173">
    <property type="entry name" value="Glyco_trans_2-like"/>
</dbReference>
<feature type="transmembrane region" description="Helical" evidence="4">
    <location>
        <begin position="316"/>
        <end position="338"/>
    </location>
</feature>
<dbReference type="Proteomes" id="UP000316167">
    <property type="component" value="Unassembled WGS sequence"/>
</dbReference>
<dbReference type="Pfam" id="PF00535">
    <property type="entry name" value="Glycos_transf_2"/>
    <property type="match status" value="1"/>
</dbReference>
<sequence length="382" mass="42013">MWAVLFNTAVGIIFYSYVGYPLLLSVLAVFKSSKKNGAEAELPFITVIIAAYNEEAVIADKIKNTFAAEYPTEKLQVIVAAQGSTDDTAALASSFSGVLVLHSGLRKGKSVAVNEAVEKAQNPVIVITDANTSLAPQAIKQLVLKLNDDATGAVAGEKKVVDARGVTVSGEGLYWRYESWLKQQETNFYTVVGAAGELFAFKKALYVPIPANAVTDDFFLSLSVNMQGKKVAYAADAVSTEAASLSLADEWKRKTRIAAGGMQSLFLVKRALNPFRYPLLSFQFFSHRVLRWLFCGPALIVMLLANGMLVLTTDELFYSIFFSLQLLFYVFAAVGYVLARQKKSFVLFTVPFYIVFMHAAMLAGLVRYFTKGQSVLWEKARR</sequence>
<reference evidence="6 7" key="1">
    <citation type="journal article" date="2015" name="Stand. Genomic Sci.">
        <title>Genomic Encyclopedia of Bacterial and Archaeal Type Strains, Phase III: the genomes of soil and plant-associated and newly described type strains.</title>
        <authorList>
            <person name="Whitman W.B."/>
            <person name="Woyke T."/>
            <person name="Klenk H.P."/>
            <person name="Zhou Y."/>
            <person name="Lilburn T.G."/>
            <person name="Beck B.J."/>
            <person name="De Vos P."/>
            <person name="Vandamme P."/>
            <person name="Eisen J.A."/>
            <person name="Garrity G."/>
            <person name="Hugenholtz P."/>
            <person name="Kyrpides N.C."/>
        </authorList>
    </citation>
    <scope>NUCLEOTIDE SEQUENCE [LARGE SCALE GENOMIC DNA]</scope>
    <source>
        <strain evidence="6 7">CGMCC 1.7271</strain>
    </source>
</reference>
<evidence type="ECO:0000256" key="3">
    <source>
        <dbReference type="ARBA" id="ARBA00022679"/>
    </source>
</evidence>
<gene>
    <name evidence="6" type="ORF">IQ13_2124</name>
</gene>